<feature type="region of interest" description="Disordered" evidence="2">
    <location>
        <begin position="165"/>
        <end position="187"/>
    </location>
</feature>
<accession>Q2UM41</accession>
<evidence type="ECO:0000313" key="5">
    <source>
        <dbReference type="EMBL" id="BAE57374.1"/>
    </source>
</evidence>
<dbReference type="Pfam" id="PF10342">
    <property type="entry name" value="Kre9_KNH"/>
    <property type="match status" value="1"/>
</dbReference>
<proteinExistence type="predicted"/>
<protein>
    <submittedName>
        <fullName evidence="5">DNA, SC003</fullName>
    </submittedName>
</protein>
<feature type="signal peptide" evidence="3">
    <location>
        <begin position="1"/>
        <end position="18"/>
    </location>
</feature>
<dbReference type="OMA" id="CIRPHTS"/>
<organism evidence="5 6">
    <name type="scientific">Aspergillus oryzae (strain ATCC 42149 / RIB 40)</name>
    <name type="common">Yellow koji mold</name>
    <dbReference type="NCBI Taxonomy" id="510516"/>
    <lineage>
        <taxon>Eukaryota</taxon>
        <taxon>Fungi</taxon>
        <taxon>Dikarya</taxon>
        <taxon>Ascomycota</taxon>
        <taxon>Pezizomycotina</taxon>
        <taxon>Eurotiomycetes</taxon>
        <taxon>Eurotiomycetidae</taxon>
        <taxon>Eurotiales</taxon>
        <taxon>Aspergillaceae</taxon>
        <taxon>Aspergillus</taxon>
        <taxon>Aspergillus subgen. Circumdati</taxon>
    </lineage>
</organism>
<dbReference type="RefSeq" id="XP_023089846.1">
    <property type="nucleotide sequence ID" value="XM_023234755.1"/>
</dbReference>
<evidence type="ECO:0000256" key="2">
    <source>
        <dbReference type="SAM" id="MobiDB-lite"/>
    </source>
</evidence>
<dbReference type="EMBL" id="AP007155">
    <property type="protein sequence ID" value="BAE57374.1"/>
    <property type="molecule type" value="Genomic_DNA"/>
</dbReference>
<name>Q2UM41_ASPOR</name>
<dbReference type="HOGENOM" id="CLU_943293_0_0_1"/>
<evidence type="ECO:0000313" key="6">
    <source>
        <dbReference type="Proteomes" id="UP000006564"/>
    </source>
</evidence>
<reference evidence="5 6" key="1">
    <citation type="journal article" date="2005" name="Nature">
        <title>Genome sequencing and analysis of Aspergillus oryzae.</title>
        <authorList>
            <person name="Machida M."/>
            <person name="Asai K."/>
            <person name="Sano M."/>
            <person name="Tanaka T."/>
            <person name="Kumagai T."/>
            <person name="Terai G."/>
            <person name="Kusumoto K."/>
            <person name="Arima T."/>
            <person name="Akita O."/>
            <person name="Kashiwagi Y."/>
            <person name="Abe K."/>
            <person name="Gomi K."/>
            <person name="Horiuchi H."/>
            <person name="Kitamoto K."/>
            <person name="Kobayashi T."/>
            <person name="Takeuchi M."/>
            <person name="Denning D.W."/>
            <person name="Galagan J.E."/>
            <person name="Nierman W.C."/>
            <person name="Yu J."/>
            <person name="Archer D.B."/>
            <person name="Bennett J.W."/>
            <person name="Bhatnagar D."/>
            <person name="Cleveland T.E."/>
            <person name="Fedorova N.D."/>
            <person name="Gotoh O."/>
            <person name="Horikawa H."/>
            <person name="Hosoyama A."/>
            <person name="Ichinomiya M."/>
            <person name="Igarashi R."/>
            <person name="Iwashita K."/>
            <person name="Juvvadi P.R."/>
            <person name="Kato M."/>
            <person name="Kato Y."/>
            <person name="Kin T."/>
            <person name="Kokubun A."/>
            <person name="Maeda H."/>
            <person name="Maeyama N."/>
            <person name="Maruyama J."/>
            <person name="Nagasaki H."/>
            <person name="Nakajima T."/>
            <person name="Oda K."/>
            <person name="Okada K."/>
            <person name="Paulsen I."/>
            <person name="Sakamoto K."/>
            <person name="Sawano T."/>
            <person name="Takahashi M."/>
            <person name="Takase K."/>
            <person name="Terabayashi Y."/>
            <person name="Wortman J."/>
            <person name="Yamada O."/>
            <person name="Yamagata Y."/>
            <person name="Anazawa H."/>
            <person name="Hata Y."/>
            <person name="Koide Y."/>
            <person name="Komori T."/>
            <person name="Koyama Y."/>
            <person name="Minetoki T."/>
            <person name="Suharnan S."/>
            <person name="Tanaka A."/>
            <person name="Isono K."/>
            <person name="Kuhara S."/>
            <person name="Ogasawara N."/>
            <person name="Kikuchi H."/>
        </authorList>
    </citation>
    <scope>NUCLEOTIDE SEQUENCE [LARGE SCALE GENOMIC DNA]</scope>
    <source>
        <strain evidence="6">ATCC 42149 / RIB 40</strain>
    </source>
</reference>
<keyword evidence="6" id="KW-1185">Reference proteome</keyword>
<feature type="domain" description="Yeast cell wall synthesis Kre9/Knh1-like N-terminal" evidence="4">
    <location>
        <begin position="23"/>
        <end position="112"/>
    </location>
</feature>
<feature type="chain" id="PRO_5004217272" evidence="3">
    <location>
        <begin position="19"/>
        <end position="295"/>
    </location>
</feature>
<dbReference type="InterPro" id="IPR018466">
    <property type="entry name" value="Kre9/Knh1-like_N"/>
</dbReference>
<dbReference type="PANTHER" id="PTHR35185">
    <property type="entry name" value="SERINE/THREONINE-RICH PROTEIN ADG2-RELATED"/>
    <property type="match status" value="1"/>
</dbReference>
<dbReference type="Proteomes" id="UP000006564">
    <property type="component" value="Chromosome 2"/>
</dbReference>
<dbReference type="KEGG" id="aor:AO090003000150"/>
<keyword evidence="1 3" id="KW-0732">Signal</keyword>
<dbReference type="VEuPathDB" id="FungiDB:AO090003000150"/>
<evidence type="ECO:0000259" key="4">
    <source>
        <dbReference type="Pfam" id="PF10342"/>
    </source>
</evidence>
<dbReference type="EMBL" id="BA000050">
    <property type="protein sequence ID" value="BAE57374.1"/>
    <property type="molecule type" value="Genomic_DNA"/>
</dbReference>
<evidence type="ECO:0000256" key="3">
    <source>
        <dbReference type="SAM" id="SignalP"/>
    </source>
</evidence>
<sequence length="295" mass="31843">MRFFQIASIVAYAATSLAVTITSPQNGDKVDFSKPYTVKWTTVPSDPEQVNIVLKNQTSSEKEIAKNVKTSDGKYTIDSIWDIETGTGYQFNFISNSTKNTGILAQSQIFNVTAVADPPKPCKQYFSTKITKTSSSTTPSCTCTSISTTIKTRTTSRPCIIHSTLSTSKSSPSSSRAPCSPSSSTALPSASVNKVLSLPGLDMSFECDVHGRCNEAIDISIDNRNLAWENAYTRSSALPSHETKTLSLRMISERDAEQGKGISAIVHRCTSVARAPAVGMALKRSYGVGKKLLMI</sequence>
<dbReference type="GeneID" id="5991359"/>
<evidence type="ECO:0000256" key="1">
    <source>
        <dbReference type="ARBA" id="ARBA00022729"/>
    </source>
</evidence>
<gene>
    <name evidence="5" type="ORF">AO090003000150</name>
</gene>
<dbReference type="AlphaFoldDB" id="Q2UM41"/>
<dbReference type="InterPro" id="IPR052479">
    <property type="entry name" value="GPI-anchor_Adhesion_Reg"/>
</dbReference>
<dbReference type="PANTHER" id="PTHR35185:SF1">
    <property type="entry name" value="UPF0619 GPI-ANCHORED MEMBRANE PROTEIN C1322.10"/>
    <property type="match status" value="1"/>
</dbReference>